<accession>A0ABT9VIZ2</accession>
<evidence type="ECO:0000313" key="1">
    <source>
        <dbReference type="EMBL" id="MDQ0160879.1"/>
    </source>
</evidence>
<gene>
    <name evidence="1" type="ORF">J2S77_002886</name>
</gene>
<proteinExistence type="predicted"/>
<protein>
    <submittedName>
        <fullName evidence="1">Uncharacterized protein</fullName>
    </submittedName>
</protein>
<sequence>MAEDITHPSLRTKKMKGYKNPDVWEATASQGSPALRITYERSPQELKLRNCGEHDTVYVNP</sequence>
<reference evidence="1 2" key="1">
    <citation type="submission" date="2023-07" db="EMBL/GenBank/DDBJ databases">
        <title>Genomic Encyclopedia of Type Strains, Phase IV (KMG-IV): sequencing the most valuable type-strain genomes for metagenomic binning, comparative biology and taxonomic classification.</title>
        <authorList>
            <person name="Goeker M."/>
        </authorList>
    </citation>
    <scope>NUCLEOTIDE SEQUENCE [LARGE SCALE GENOMIC DNA]</scope>
    <source>
        <strain evidence="1 2">DSM 16460</strain>
    </source>
</reference>
<dbReference type="RefSeq" id="WP_306978436.1">
    <property type="nucleotide sequence ID" value="NZ_JAUSTQ010000021.1"/>
</dbReference>
<dbReference type="EMBL" id="JAUSTQ010000021">
    <property type="protein sequence ID" value="MDQ0160879.1"/>
    <property type="molecule type" value="Genomic_DNA"/>
</dbReference>
<organism evidence="1 2">
    <name type="scientific">Alkalibacillus salilacus</name>
    <dbReference type="NCBI Taxonomy" id="284582"/>
    <lineage>
        <taxon>Bacteria</taxon>
        <taxon>Bacillati</taxon>
        <taxon>Bacillota</taxon>
        <taxon>Bacilli</taxon>
        <taxon>Bacillales</taxon>
        <taxon>Bacillaceae</taxon>
        <taxon>Alkalibacillus</taxon>
    </lineage>
</organism>
<dbReference type="Proteomes" id="UP001224359">
    <property type="component" value="Unassembled WGS sequence"/>
</dbReference>
<name>A0ABT9VIZ2_9BACI</name>
<evidence type="ECO:0000313" key="2">
    <source>
        <dbReference type="Proteomes" id="UP001224359"/>
    </source>
</evidence>
<comment type="caution">
    <text evidence="1">The sequence shown here is derived from an EMBL/GenBank/DDBJ whole genome shotgun (WGS) entry which is preliminary data.</text>
</comment>
<keyword evidence="2" id="KW-1185">Reference proteome</keyword>